<comment type="cofactor">
    <cofactor evidence="1">
        <name>FMN</name>
        <dbReference type="ChEBI" id="CHEBI:58210"/>
    </cofactor>
</comment>
<name>A0ABV5SZ10_9MICO</name>
<comment type="caution">
    <text evidence="5">The sequence shown here is derived from an EMBL/GenBank/DDBJ whole genome shotgun (WGS) entry which is preliminary data.</text>
</comment>
<comment type="similarity">
    <text evidence="3">Belongs to the flavoredoxin family.</text>
</comment>
<dbReference type="InterPro" id="IPR052174">
    <property type="entry name" value="Flavoredoxin"/>
</dbReference>
<proteinExistence type="inferred from homology"/>
<reference evidence="5 6" key="1">
    <citation type="submission" date="2024-09" db="EMBL/GenBank/DDBJ databases">
        <authorList>
            <person name="Sun Q."/>
            <person name="Mori K."/>
        </authorList>
    </citation>
    <scope>NUCLEOTIDE SEQUENCE [LARGE SCALE GENOMIC DNA]</scope>
    <source>
        <strain evidence="5 6">JCM 1342</strain>
    </source>
</reference>
<evidence type="ECO:0000313" key="5">
    <source>
        <dbReference type="EMBL" id="MFB9645582.1"/>
    </source>
</evidence>
<dbReference type="Gene3D" id="2.30.110.10">
    <property type="entry name" value="Electron Transport, Fmn-binding Protein, Chain A"/>
    <property type="match status" value="1"/>
</dbReference>
<dbReference type="EMBL" id="JBHMBE010000002">
    <property type="protein sequence ID" value="MFB9645582.1"/>
    <property type="molecule type" value="Genomic_DNA"/>
</dbReference>
<keyword evidence="5" id="KW-0560">Oxidoreductase</keyword>
<evidence type="ECO:0000256" key="2">
    <source>
        <dbReference type="ARBA" id="ARBA00022630"/>
    </source>
</evidence>
<evidence type="ECO:0000256" key="1">
    <source>
        <dbReference type="ARBA" id="ARBA00001917"/>
    </source>
</evidence>
<dbReference type="PANTHER" id="PTHR43567:SF1">
    <property type="entry name" value="FLAVOREDOXIN"/>
    <property type="match status" value="1"/>
</dbReference>
<keyword evidence="2" id="KW-0285">Flavoprotein</keyword>
<dbReference type="InterPro" id="IPR002563">
    <property type="entry name" value="Flavin_Rdtase-like_dom"/>
</dbReference>
<feature type="domain" description="Flavin reductase like" evidence="4">
    <location>
        <begin position="15"/>
        <end position="163"/>
    </location>
</feature>
<dbReference type="SMART" id="SM00903">
    <property type="entry name" value="Flavin_Reduct"/>
    <property type="match status" value="1"/>
</dbReference>
<dbReference type="GO" id="GO:0016491">
    <property type="term" value="F:oxidoreductase activity"/>
    <property type="evidence" value="ECO:0007669"/>
    <property type="project" value="UniProtKB-KW"/>
</dbReference>
<evidence type="ECO:0000313" key="6">
    <source>
        <dbReference type="Proteomes" id="UP001589611"/>
    </source>
</evidence>
<sequence>MSSPFEPYPVALVHRLIEPGPTVLITTAGEEWPTVMTNGFNMSVRHDGLLAVIVGRWDSTYESLRRKRECVVAVPGSDLIGTAVDVGNSSSADVNKWERFGLTPRPASVIGAPLIAECVANIECVVEDDSLVDAYGLWVLRAEAAWRYPEHEAPEFHHRGDGTFSENGALHDMRDRMTRWQYLS</sequence>
<dbReference type="SUPFAM" id="SSF50475">
    <property type="entry name" value="FMN-binding split barrel"/>
    <property type="match status" value="1"/>
</dbReference>
<evidence type="ECO:0000256" key="3">
    <source>
        <dbReference type="ARBA" id="ARBA00038054"/>
    </source>
</evidence>
<dbReference type="InterPro" id="IPR012349">
    <property type="entry name" value="Split_barrel_FMN-bd"/>
</dbReference>
<dbReference type="Proteomes" id="UP001589611">
    <property type="component" value="Unassembled WGS sequence"/>
</dbReference>
<keyword evidence="6" id="KW-1185">Reference proteome</keyword>
<accession>A0ABV5SZ10</accession>
<dbReference type="Pfam" id="PF01613">
    <property type="entry name" value="Flavin_Reduct"/>
    <property type="match status" value="1"/>
</dbReference>
<gene>
    <name evidence="5" type="ORF">ACFFPJ_07210</name>
</gene>
<protein>
    <submittedName>
        <fullName evidence="5">Flavin reductase family protein</fullName>
        <ecNumber evidence="5">1.5.1.-</ecNumber>
    </submittedName>
</protein>
<evidence type="ECO:0000259" key="4">
    <source>
        <dbReference type="SMART" id="SM00903"/>
    </source>
</evidence>
<dbReference type="PANTHER" id="PTHR43567">
    <property type="entry name" value="FLAVOREDOXIN-RELATED-RELATED"/>
    <property type="match status" value="1"/>
</dbReference>
<dbReference type="EC" id="1.5.1.-" evidence="5"/>
<dbReference type="RefSeq" id="WP_344714753.1">
    <property type="nucleotide sequence ID" value="NZ_BAAAWH010000001.1"/>
</dbReference>
<organism evidence="5 6">
    <name type="scientific">Microbacterium terregens</name>
    <dbReference type="NCBI Taxonomy" id="69363"/>
    <lineage>
        <taxon>Bacteria</taxon>
        <taxon>Bacillati</taxon>
        <taxon>Actinomycetota</taxon>
        <taxon>Actinomycetes</taxon>
        <taxon>Micrococcales</taxon>
        <taxon>Microbacteriaceae</taxon>
        <taxon>Microbacterium</taxon>
    </lineage>
</organism>